<dbReference type="Proteomes" id="UP000434639">
    <property type="component" value="Unassembled WGS sequence"/>
</dbReference>
<comment type="caution">
    <text evidence="1">The sequence shown here is derived from an EMBL/GenBank/DDBJ whole genome shotgun (WGS) entry which is preliminary data.</text>
</comment>
<dbReference type="AlphaFoldDB" id="A0A7X2V751"/>
<protein>
    <submittedName>
        <fullName evidence="1">Uncharacterized protein</fullName>
    </submittedName>
</protein>
<dbReference type="EMBL" id="WMIB01000037">
    <property type="protein sequence ID" value="MTH55711.1"/>
    <property type="molecule type" value="Genomic_DNA"/>
</dbReference>
<proteinExistence type="predicted"/>
<sequence length="89" mass="9762">MISAETVNSPDLVFQQYCKEVYGVNRGVYNTIDEWFFQAGAVSVPERRQLIVDFLNDLSKAAAGGEAVPLKVGKGGLVPALHTFWRTCA</sequence>
<organism evidence="1 2">
    <name type="scientific">Metabacillus mangrovi</name>
    <dbReference type="NCBI Taxonomy" id="1491830"/>
    <lineage>
        <taxon>Bacteria</taxon>
        <taxon>Bacillati</taxon>
        <taxon>Bacillota</taxon>
        <taxon>Bacilli</taxon>
        <taxon>Bacillales</taxon>
        <taxon>Bacillaceae</taxon>
        <taxon>Metabacillus</taxon>
    </lineage>
</organism>
<dbReference type="OrthoDB" id="9803667at2"/>
<dbReference type="RefSeq" id="WP_155114209.1">
    <property type="nucleotide sequence ID" value="NZ_WMIB01000037.1"/>
</dbReference>
<name>A0A7X2V751_9BACI</name>
<reference evidence="1 2" key="1">
    <citation type="journal article" date="2017" name="Int. J. Syst. Evol. Microbiol.">
        <title>Bacillus mangrovi sp. nov., isolated from a sediment sample from a mangrove forest.</title>
        <authorList>
            <person name="Gupta V."/>
            <person name="Singh P.K."/>
            <person name="Korpole S."/>
            <person name="Tanuku N.R.S."/>
            <person name="Pinnaka A.K."/>
        </authorList>
    </citation>
    <scope>NUCLEOTIDE SEQUENCE [LARGE SCALE GENOMIC DNA]</scope>
    <source>
        <strain evidence="1 2">KCTC 33872</strain>
    </source>
</reference>
<keyword evidence="2" id="KW-1185">Reference proteome</keyword>
<accession>A0A7X2V751</accession>
<evidence type="ECO:0000313" key="1">
    <source>
        <dbReference type="EMBL" id="MTH55711.1"/>
    </source>
</evidence>
<gene>
    <name evidence="1" type="ORF">GKZ89_20150</name>
</gene>
<evidence type="ECO:0000313" key="2">
    <source>
        <dbReference type="Proteomes" id="UP000434639"/>
    </source>
</evidence>